<feature type="domain" description="Thymidylate synthase/dCMP hydroxymethylase" evidence="3">
    <location>
        <begin position="53"/>
        <end position="228"/>
    </location>
</feature>
<dbReference type="PANTHER" id="PTHR11548">
    <property type="entry name" value="THYMIDYLATE SYNTHASE 1"/>
    <property type="match status" value="1"/>
</dbReference>
<evidence type="ECO:0000256" key="1">
    <source>
        <dbReference type="ARBA" id="ARBA00022603"/>
    </source>
</evidence>
<dbReference type="EMBL" id="QRCT01000050">
    <property type="protein sequence ID" value="RDU22243.1"/>
    <property type="molecule type" value="Genomic_DNA"/>
</dbReference>
<dbReference type="PANTHER" id="PTHR11548:SF9">
    <property type="entry name" value="THYMIDYLATE SYNTHASE"/>
    <property type="match status" value="1"/>
</dbReference>
<dbReference type="GO" id="GO:0005829">
    <property type="term" value="C:cytosol"/>
    <property type="evidence" value="ECO:0007669"/>
    <property type="project" value="TreeGrafter"/>
</dbReference>
<dbReference type="Gene3D" id="3.30.572.10">
    <property type="entry name" value="Thymidylate synthase/dCMP hydroxymethylase domain"/>
    <property type="match status" value="1"/>
</dbReference>
<dbReference type="Proteomes" id="UP000255036">
    <property type="component" value="Unassembled WGS sequence"/>
</dbReference>
<dbReference type="AlphaFoldDB" id="A0A371ARP3"/>
<name>A0A371ARP3_9FIRM</name>
<dbReference type="GO" id="GO:0032259">
    <property type="term" value="P:methylation"/>
    <property type="evidence" value="ECO:0007669"/>
    <property type="project" value="UniProtKB-KW"/>
</dbReference>
<dbReference type="InterPro" id="IPR023451">
    <property type="entry name" value="Thymidate_synth/dCMP_Mease_dom"/>
</dbReference>
<dbReference type="SUPFAM" id="SSF55831">
    <property type="entry name" value="Thymidylate synthase/dCMP hydroxymethylase"/>
    <property type="match status" value="1"/>
</dbReference>
<dbReference type="GO" id="GO:0004799">
    <property type="term" value="F:thymidylate synthase activity"/>
    <property type="evidence" value="ECO:0007669"/>
    <property type="project" value="TreeGrafter"/>
</dbReference>
<dbReference type="InterPro" id="IPR036926">
    <property type="entry name" value="Thymidate_synth/dCMP_Mease_sf"/>
</dbReference>
<evidence type="ECO:0000259" key="3">
    <source>
        <dbReference type="Pfam" id="PF00303"/>
    </source>
</evidence>
<dbReference type="OrthoDB" id="7182974at2"/>
<keyword evidence="1" id="KW-0489">Methyltransferase</keyword>
<organism evidence="4 5">
    <name type="scientific">Anaerosacchariphilus polymeriproducens</name>
    <dbReference type="NCBI Taxonomy" id="1812858"/>
    <lineage>
        <taxon>Bacteria</taxon>
        <taxon>Bacillati</taxon>
        <taxon>Bacillota</taxon>
        <taxon>Clostridia</taxon>
        <taxon>Lachnospirales</taxon>
        <taxon>Lachnospiraceae</taxon>
        <taxon>Anaerosacchariphilus</taxon>
    </lineage>
</organism>
<protein>
    <submittedName>
        <fullName evidence="4">Thymidylate synthase</fullName>
    </submittedName>
</protein>
<dbReference type="InterPro" id="IPR045097">
    <property type="entry name" value="Thymidate_synth/dCMP_Mease"/>
</dbReference>
<dbReference type="Pfam" id="PF00303">
    <property type="entry name" value="Thymidylat_synt"/>
    <property type="match status" value="1"/>
</dbReference>
<gene>
    <name evidence="4" type="ORF">DWV06_17125</name>
</gene>
<sequence length="328" mass="38958">MKYKNFEEAYIENLRETYCNPEFENSPRGYKSRERLNCTIEIENPIERVCYLPARKENIIFNFAEAIWYLSGSNSLEFIDYYASNMKKYSADGKTLKGTAYGPKIFTFGSNAINQWNRLIDIFKEDPDTKRGFVQIFDANEDLHLTNIDVSCTIGLQFFQRKNALYTCGYMRANDAYRGIVSDVFSFTFIQEMLATQMGLKVGRYYHNIATTHVYEPDNQHVERILVDSIHDTVSKFCFPTMPHKNNWDDLKVVLEYEELLRNKKIELSIEKLNKIGIDNYWKQLLLLFSIYQGIYYNNKIEFHLYKYLYPVYQHFVKNRWSEMLKEA</sequence>
<accession>A0A371ARP3</accession>
<evidence type="ECO:0000313" key="4">
    <source>
        <dbReference type="EMBL" id="RDU22243.1"/>
    </source>
</evidence>
<evidence type="ECO:0000313" key="5">
    <source>
        <dbReference type="Proteomes" id="UP000255036"/>
    </source>
</evidence>
<dbReference type="RefSeq" id="WP_115483424.1">
    <property type="nucleotide sequence ID" value="NZ_QRCT01000050.1"/>
</dbReference>
<reference evidence="4 5" key="1">
    <citation type="submission" date="2018-07" db="EMBL/GenBank/DDBJ databases">
        <title>Anaerosacharophilus polymeroproducens gen. nov. sp. nov., an anaerobic bacterium isolated from salt field.</title>
        <authorList>
            <person name="Kim W."/>
            <person name="Yang S.-H."/>
            <person name="Oh J."/>
            <person name="Lee J.-H."/>
            <person name="Kwon K.K."/>
        </authorList>
    </citation>
    <scope>NUCLEOTIDE SEQUENCE [LARGE SCALE GENOMIC DNA]</scope>
    <source>
        <strain evidence="4 5">MCWD5</strain>
    </source>
</reference>
<keyword evidence="5" id="KW-1185">Reference proteome</keyword>
<comment type="caution">
    <text evidence="4">The sequence shown here is derived from an EMBL/GenBank/DDBJ whole genome shotgun (WGS) entry which is preliminary data.</text>
</comment>
<keyword evidence="2" id="KW-0808">Transferase</keyword>
<dbReference type="GO" id="GO:0006231">
    <property type="term" value="P:dTMP biosynthetic process"/>
    <property type="evidence" value="ECO:0007669"/>
    <property type="project" value="TreeGrafter"/>
</dbReference>
<proteinExistence type="predicted"/>
<evidence type="ECO:0000256" key="2">
    <source>
        <dbReference type="ARBA" id="ARBA00022679"/>
    </source>
</evidence>